<dbReference type="Proteomes" id="UP000177152">
    <property type="component" value="Unassembled WGS sequence"/>
</dbReference>
<evidence type="ECO:0000313" key="7">
    <source>
        <dbReference type="EMBL" id="OGZ93439.1"/>
    </source>
</evidence>
<dbReference type="HAMAP" id="MF_00382">
    <property type="entry name" value="Ribosomal_bL20"/>
    <property type="match status" value="1"/>
</dbReference>
<keyword evidence="5 6" id="KW-0699">rRNA-binding</keyword>
<dbReference type="InterPro" id="IPR005813">
    <property type="entry name" value="Ribosomal_bL20"/>
</dbReference>
<comment type="function">
    <text evidence="5 6">Binds directly to 23S ribosomal RNA and is necessary for the in vitro assembly process of the 50S ribosomal subunit. It is not involved in the protein synthesizing functions of that subunit.</text>
</comment>
<accession>A0A1G2K1Y0</accession>
<dbReference type="Pfam" id="PF00453">
    <property type="entry name" value="Ribosomal_L20"/>
    <property type="match status" value="1"/>
</dbReference>
<keyword evidence="5 6" id="KW-0694">RNA-binding</keyword>
<gene>
    <name evidence="5" type="primary">rplT</name>
    <name evidence="7" type="ORF">A2633_01805</name>
</gene>
<dbReference type="GO" id="GO:0006412">
    <property type="term" value="P:translation"/>
    <property type="evidence" value="ECO:0007669"/>
    <property type="project" value="InterPro"/>
</dbReference>
<dbReference type="CDD" id="cd07026">
    <property type="entry name" value="Ribosomal_L20"/>
    <property type="match status" value="1"/>
</dbReference>
<dbReference type="InterPro" id="IPR035566">
    <property type="entry name" value="Ribosomal_protein_bL20_C"/>
</dbReference>
<evidence type="ECO:0000256" key="6">
    <source>
        <dbReference type="RuleBase" id="RU000560"/>
    </source>
</evidence>
<proteinExistence type="inferred from homology"/>
<evidence type="ECO:0000256" key="3">
    <source>
        <dbReference type="ARBA" id="ARBA00023274"/>
    </source>
</evidence>
<comment type="caution">
    <text evidence="7">The sequence shown here is derived from an EMBL/GenBank/DDBJ whole genome shotgun (WGS) entry which is preliminary data.</text>
</comment>
<dbReference type="Gene3D" id="1.10.1900.20">
    <property type="entry name" value="Ribosomal protein L20"/>
    <property type="match status" value="1"/>
</dbReference>
<dbReference type="GO" id="GO:0019843">
    <property type="term" value="F:rRNA binding"/>
    <property type="evidence" value="ECO:0007669"/>
    <property type="project" value="UniProtKB-UniRule"/>
</dbReference>
<dbReference type="PRINTS" id="PR00062">
    <property type="entry name" value="RIBOSOMALL20"/>
</dbReference>
<dbReference type="GO" id="GO:0005840">
    <property type="term" value="C:ribosome"/>
    <property type="evidence" value="ECO:0007669"/>
    <property type="project" value="UniProtKB-KW"/>
</dbReference>
<comment type="similarity">
    <text evidence="1 5 6">Belongs to the bacterial ribosomal protein bL20 family.</text>
</comment>
<name>A0A1G2K1Y0_9BACT</name>
<keyword evidence="2 5" id="KW-0689">Ribosomal protein</keyword>
<protein>
    <recommendedName>
        <fullName evidence="4 5">Large ribosomal subunit protein bL20</fullName>
    </recommendedName>
</protein>
<dbReference type="FunFam" id="1.10.1900.20:FF:000001">
    <property type="entry name" value="50S ribosomal protein L20"/>
    <property type="match status" value="1"/>
</dbReference>
<evidence type="ECO:0000256" key="1">
    <source>
        <dbReference type="ARBA" id="ARBA00007698"/>
    </source>
</evidence>
<evidence type="ECO:0000256" key="5">
    <source>
        <dbReference type="HAMAP-Rule" id="MF_00382"/>
    </source>
</evidence>
<dbReference type="AlphaFoldDB" id="A0A1G2K1Y0"/>
<keyword evidence="3 5" id="KW-0687">Ribonucleoprotein</keyword>
<dbReference type="PANTHER" id="PTHR10986">
    <property type="entry name" value="39S RIBOSOMAL PROTEIN L20"/>
    <property type="match status" value="1"/>
</dbReference>
<reference evidence="7 8" key="1">
    <citation type="journal article" date="2016" name="Nat. Commun.">
        <title>Thousands of microbial genomes shed light on interconnected biogeochemical processes in an aquifer system.</title>
        <authorList>
            <person name="Anantharaman K."/>
            <person name="Brown C.T."/>
            <person name="Hug L.A."/>
            <person name="Sharon I."/>
            <person name="Castelle C.J."/>
            <person name="Probst A.J."/>
            <person name="Thomas B.C."/>
            <person name="Singh A."/>
            <person name="Wilkins M.J."/>
            <person name="Karaoz U."/>
            <person name="Brodie E.L."/>
            <person name="Williams K.H."/>
            <person name="Hubbard S.S."/>
            <person name="Banfield J.F."/>
        </authorList>
    </citation>
    <scope>NUCLEOTIDE SEQUENCE [LARGE SCALE GENOMIC DNA]</scope>
</reference>
<dbReference type="EMBL" id="MHQC01000059">
    <property type="protein sequence ID" value="OGZ93439.1"/>
    <property type="molecule type" value="Genomic_DNA"/>
</dbReference>
<evidence type="ECO:0000256" key="2">
    <source>
        <dbReference type="ARBA" id="ARBA00022980"/>
    </source>
</evidence>
<evidence type="ECO:0000313" key="8">
    <source>
        <dbReference type="Proteomes" id="UP000177152"/>
    </source>
</evidence>
<evidence type="ECO:0000256" key="4">
    <source>
        <dbReference type="ARBA" id="ARBA00035172"/>
    </source>
</evidence>
<sequence>MTRVKRGTTANKRREAVLKHAKGFKWGRKSKERSAKDALYHAWSYAFVGRKLKKREYRRLWQTRIDAGVRPHGLSYSRFIHALKQKKIELDRKVLSELAVNYPEVFQKIVSAVK</sequence>
<dbReference type="Gene3D" id="6.10.160.10">
    <property type="match status" value="1"/>
</dbReference>
<dbReference type="GO" id="GO:0003735">
    <property type="term" value="F:structural constituent of ribosome"/>
    <property type="evidence" value="ECO:0007669"/>
    <property type="project" value="InterPro"/>
</dbReference>
<dbReference type="NCBIfam" id="TIGR01032">
    <property type="entry name" value="rplT_bact"/>
    <property type="match status" value="1"/>
</dbReference>
<dbReference type="GO" id="GO:0000027">
    <property type="term" value="P:ribosomal large subunit assembly"/>
    <property type="evidence" value="ECO:0007669"/>
    <property type="project" value="UniProtKB-UniRule"/>
</dbReference>
<organism evidence="7 8">
    <name type="scientific">Candidatus Sungbacteria bacterium RIFCSPHIGHO2_01_FULL_47_32</name>
    <dbReference type="NCBI Taxonomy" id="1802264"/>
    <lineage>
        <taxon>Bacteria</taxon>
        <taxon>Candidatus Sungiibacteriota</taxon>
    </lineage>
</organism>
<dbReference type="GO" id="GO:1990904">
    <property type="term" value="C:ribonucleoprotein complex"/>
    <property type="evidence" value="ECO:0007669"/>
    <property type="project" value="UniProtKB-KW"/>
</dbReference>
<dbReference type="SUPFAM" id="SSF74731">
    <property type="entry name" value="Ribosomal protein L20"/>
    <property type="match status" value="1"/>
</dbReference>